<gene>
    <name evidence="5" type="ORF">MKK02DRAFT_41793</name>
</gene>
<name>A0AA38HE12_9TREE</name>
<dbReference type="GO" id="GO:0000213">
    <property type="term" value="F:tRNA-intron lyase activity"/>
    <property type="evidence" value="ECO:0007669"/>
    <property type="project" value="TreeGrafter"/>
</dbReference>
<dbReference type="Gene3D" id="3.40.1350.10">
    <property type="match status" value="1"/>
</dbReference>
<dbReference type="PANTHER" id="PTHR28518:SF1">
    <property type="entry name" value="TRNA-SPLICING ENDONUCLEASE SUBUNIT SEN15"/>
    <property type="match status" value="1"/>
</dbReference>
<dbReference type="PANTHER" id="PTHR28518">
    <property type="entry name" value="TRNA-SPLICING ENDONUCLEASE SUBUNIT SEN15"/>
    <property type="match status" value="1"/>
</dbReference>
<dbReference type="GO" id="GO:0000214">
    <property type="term" value="C:tRNA-intron endonuclease complex"/>
    <property type="evidence" value="ECO:0007669"/>
    <property type="project" value="InterPro"/>
</dbReference>
<accession>A0AA38HE12</accession>
<dbReference type="SUPFAM" id="SSF53032">
    <property type="entry name" value="tRNA-intron endonuclease catalytic domain-like"/>
    <property type="match status" value="1"/>
</dbReference>
<reference evidence="5" key="1">
    <citation type="journal article" date="2022" name="G3 (Bethesda)">
        <title>High quality genome of the basidiomycete yeast Dioszegia hungarica PDD-24b-2 isolated from cloud water.</title>
        <authorList>
            <person name="Jarrige D."/>
            <person name="Haridas S."/>
            <person name="Bleykasten-Grosshans C."/>
            <person name="Joly M."/>
            <person name="Nadalig T."/>
            <person name="Sancelme M."/>
            <person name="Vuilleumier S."/>
            <person name="Grigoriev I.V."/>
            <person name="Amato P."/>
            <person name="Bringel F."/>
        </authorList>
    </citation>
    <scope>NUCLEOTIDE SEQUENCE</scope>
    <source>
        <strain evidence="5">PDD-24b-2</strain>
    </source>
</reference>
<evidence type="ECO:0000256" key="2">
    <source>
        <dbReference type="ARBA" id="ARBA00022694"/>
    </source>
</evidence>
<dbReference type="InterPro" id="IPR042777">
    <property type="entry name" value="Sen15_fungi"/>
</dbReference>
<dbReference type="GO" id="GO:0000379">
    <property type="term" value="P:tRNA-type intron splice site recognition and cleavage"/>
    <property type="evidence" value="ECO:0007669"/>
    <property type="project" value="InterPro"/>
</dbReference>
<comment type="similarity">
    <text evidence="1">Belongs to the SEN15 family.</text>
</comment>
<dbReference type="InterPro" id="IPR011856">
    <property type="entry name" value="tRNA_endonuc-like_dom_sf"/>
</dbReference>
<dbReference type="GO" id="GO:0003676">
    <property type="term" value="F:nucleic acid binding"/>
    <property type="evidence" value="ECO:0007669"/>
    <property type="project" value="InterPro"/>
</dbReference>
<keyword evidence="6" id="KW-1185">Reference proteome</keyword>
<feature type="region of interest" description="Disordered" evidence="3">
    <location>
        <begin position="115"/>
        <end position="146"/>
    </location>
</feature>
<evidence type="ECO:0000256" key="3">
    <source>
        <dbReference type="SAM" id="MobiDB-lite"/>
    </source>
</evidence>
<keyword evidence="2" id="KW-0819">tRNA processing</keyword>
<evidence type="ECO:0000259" key="4">
    <source>
        <dbReference type="Pfam" id="PF09631"/>
    </source>
</evidence>
<dbReference type="EMBL" id="JAKWFO010000002">
    <property type="protein sequence ID" value="KAI9638766.1"/>
    <property type="molecule type" value="Genomic_DNA"/>
</dbReference>
<dbReference type="Pfam" id="PF09631">
    <property type="entry name" value="Sen15"/>
    <property type="match status" value="1"/>
</dbReference>
<evidence type="ECO:0000256" key="1">
    <source>
        <dbReference type="ARBA" id="ARBA00006091"/>
    </source>
</evidence>
<keyword evidence="5" id="KW-0255">Endonuclease</keyword>
<sequence>MVPTDPLRTLLLPVLEACPLQAGSLYTSYKDLSLSVEWHDLRAFVLPGTEWAVILGHKKRQDPLRVVLPLPLHTTALKPSILKLIYSTLASLPFSAIPVPDDPLVPSIEEVQREMASRRVTSGDAETGEGSTEKEKDNGQEAAEVNESIDRETIYLAIVTSDSTVVYYKLSKGIKKPADIPDE</sequence>
<dbReference type="RefSeq" id="XP_052948543.1">
    <property type="nucleotide sequence ID" value="XM_053091707.1"/>
</dbReference>
<dbReference type="InterPro" id="IPR036167">
    <property type="entry name" value="tRNA_intron_Endo_cat-like_sf"/>
</dbReference>
<keyword evidence="5" id="KW-0540">Nuclease</keyword>
<dbReference type="InterPro" id="IPR018593">
    <property type="entry name" value="tRNA-endonuc_su_Sen15"/>
</dbReference>
<feature type="domain" description="tRNA-splicing endonuclease subunit Sen15" evidence="4">
    <location>
        <begin position="148"/>
        <end position="178"/>
    </location>
</feature>
<keyword evidence="5" id="KW-0378">Hydrolase</keyword>
<dbReference type="AlphaFoldDB" id="A0AA38HE12"/>
<dbReference type="GeneID" id="77730912"/>
<comment type="caution">
    <text evidence="5">The sequence shown here is derived from an EMBL/GenBank/DDBJ whole genome shotgun (WGS) entry which is preliminary data.</text>
</comment>
<evidence type="ECO:0000313" key="6">
    <source>
        <dbReference type="Proteomes" id="UP001164286"/>
    </source>
</evidence>
<dbReference type="Proteomes" id="UP001164286">
    <property type="component" value="Unassembled WGS sequence"/>
</dbReference>
<organism evidence="5 6">
    <name type="scientific">Dioszegia hungarica</name>
    <dbReference type="NCBI Taxonomy" id="4972"/>
    <lineage>
        <taxon>Eukaryota</taxon>
        <taxon>Fungi</taxon>
        <taxon>Dikarya</taxon>
        <taxon>Basidiomycota</taxon>
        <taxon>Agaricomycotina</taxon>
        <taxon>Tremellomycetes</taxon>
        <taxon>Tremellales</taxon>
        <taxon>Bulleribasidiaceae</taxon>
        <taxon>Dioszegia</taxon>
    </lineage>
</organism>
<proteinExistence type="inferred from homology"/>
<protein>
    <submittedName>
        <fullName evidence="5">tRNA intron endonuclease</fullName>
    </submittedName>
</protein>
<evidence type="ECO:0000313" key="5">
    <source>
        <dbReference type="EMBL" id="KAI9638766.1"/>
    </source>
</evidence>